<keyword evidence="2" id="KW-0723">Serine/threonine-protein kinase</keyword>
<dbReference type="GO" id="GO:0005524">
    <property type="term" value="F:ATP binding"/>
    <property type="evidence" value="ECO:0007669"/>
    <property type="project" value="InterPro"/>
</dbReference>
<dbReference type="PANTHER" id="PTHR47985">
    <property type="entry name" value="OS07G0668900 PROTEIN"/>
    <property type="match status" value="1"/>
</dbReference>
<comment type="subcellular location">
    <subcellularLocation>
        <location evidence="1">Cell membrane</location>
        <topology evidence="1">Lipid-anchor</topology>
    </subcellularLocation>
</comment>
<evidence type="ECO:0000256" key="1">
    <source>
        <dbReference type="ARBA" id="ARBA00004193"/>
    </source>
</evidence>
<dbReference type="GO" id="GO:0004674">
    <property type="term" value="F:protein serine/threonine kinase activity"/>
    <property type="evidence" value="ECO:0007669"/>
    <property type="project" value="UniProtKB-KW"/>
</dbReference>
<feature type="compositionally biased region" description="Acidic residues" evidence="5">
    <location>
        <begin position="367"/>
        <end position="377"/>
    </location>
</feature>
<feature type="region of interest" description="Disordered" evidence="5">
    <location>
        <begin position="1"/>
        <end position="60"/>
    </location>
</feature>
<gene>
    <name evidence="7" type="ORF">SASPL_136950</name>
</gene>
<dbReference type="AlphaFoldDB" id="A0A8X8ZGY1"/>
<dbReference type="PROSITE" id="PS00109">
    <property type="entry name" value="PROTEIN_KINASE_TYR"/>
    <property type="match status" value="1"/>
</dbReference>
<dbReference type="FunFam" id="1.10.510.10:FF:000095">
    <property type="entry name" value="protein STRUBBELIG-RECEPTOR FAMILY 8"/>
    <property type="match status" value="1"/>
</dbReference>
<dbReference type="PANTHER" id="PTHR47985:SF17">
    <property type="entry name" value="SERINE_THREONINE-PROTEIN KINASE CDL1-LIKE"/>
    <property type="match status" value="1"/>
</dbReference>
<feature type="compositionally biased region" description="Acidic residues" evidence="5">
    <location>
        <begin position="339"/>
        <end position="352"/>
    </location>
</feature>
<feature type="compositionally biased region" description="Basic and acidic residues" evidence="5">
    <location>
        <begin position="447"/>
        <end position="473"/>
    </location>
</feature>
<feature type="compositionally biased region" description="Basic and acidic residues" evidence="5">
    <location>
        <begin position="353"/>
        <end position="364"/>
    </location>
</feature>
<reference evidence="7" key="1">
    <citation type="submission" date="2018-01" db="EMBL/GenBank/DDBJ databases">
        <authorList>
            <person name="Mao J.F."/>
        </authorList>
    </citation>
    <scope>NUCLEOTIDE SEQUENCE</scope>
    <source>
        <strain evidence="7">Huo1</strain>
        <tissue evidence="7">Leaf</tissue>
    </source>
</reference>
<keyword evidence="8" id="KW-1185">Reference proteome</keyword>
<accession>A0A8X8ZGY1</accession>
<dbReference type="InterPro" id="IPR008266">
    <property type="entry name" value="Tyr_kinase_AS"/>
</dbReference>
<evidence type="ECO:0000256" key="2">
    <source>
        <dbReference type="ARBA" id="ARBA00022527"/>
    </source>
</evidence>
<dbReference type="GO" id="GO:0005886">
    <property type="term" value="C:plasma membrane"/>
    <property type="evidence" value="ECO:0007669"/>
    <property type="project" value="UniProtKB-SubCell"/>
</dbReference>
<reference evidence="7" key="2">
    <citation type="submission" date="2020-08" db="EMBL/GenBank/DDBJ databases">
        <title>Plant Genome Project.</title>
        <authorList>
            <person name="Zhang R.-G."/>
        </authorList>
    </citation>
    <scope>NUCLEOTIDE SEQUENCE</scope>
    <source>
        <strain evidence="7">Huo1</strain>
        <tissue evidence="7">Leaf</tissue>
    </source>
</reference>
<feature type="domain" description="Protein kinase" evidence="6">
    <location>
        <begin position="1"/>
        <end position="307"/>
    </location>
</feature>
<sequence length="473" mass="52183">MSCFPCFQNKDDDDDEEDTKNIPVAQPKNFSPRSNPPGNDSQDFKDPFEDSRNDAELEEDNSTVKSFTFREIATATKNFRQECLLGEGGFGKVFKGTIQSGEVVATKTRVFFFCGARADHHDGQKPLNWSERMKIAHGIAAGLEYLHEKADPVVIYRDLRSSNVLLTDTKNPKLSDYGLAKIVAGDNKMHMTVMAGFNGYCAPEFEKNGELTIKSDVYSFGVVMLELITGRKALDTSLPPEEQSLVSWAHPLFKNPSKYPDMADPLLRKGFPVTGLNQAIGMVAMCLQEEPIARPLISDISAAISFLAMAPPQAPLPEEEPAPALSKAGGDGHKHEDSSSESEEVSNEEEEEQKQAEPIKHEQSDYSSDEDYSGSEAEEAKPRVEKTKSSSDTSSNNKKPGKVESRRSCSSSDDDELPLPLPIQQYPKYDLNLDIDQFSSSSDDENRDGGDDGIPHHNELQRPNRGGSVDEGH</sequence>
<dbReference type="EMBL" id="PNBA02000013">
    <property type="protein sequence ID" value="KAG6404697.1"/>
    <property type="molecule type" value="Genomic_DNA"/>
</dbReference>
<feature type="compositionally biased region" description="Basic and acidic residues" evidence="5">
    <location>
        <begin position="378"/>
        <end position="389"/>
    </location>
</feature>
<feature type="region of interest" description="Disordered" evidence="5">
    <location>
        <begin position="313"/>
        <end position="473"/>
    </location>
</feature>
<comment type="caution">
    <text evidence="7">The sequence shown here is derived from an EMBL/GenBank/DDBJ whole genome shotgun (WGS) entry which is preliminary data.</text>
</comment>
<dbReference type="InterPro" id="IPR000719">
    <property type="entry name" value="Prot_kinase_dom"/>
</dbReference>
<evidence type="ECO:0000256" key="4">
    <source>
        <dbReference type="ARBA" id="ARBA00023288"/>
    </source>
</evidence>
<dbReference type="InterPro" id="IPR011009">
    <property type="entry name" value="Kinase-like_dom_sf"/>
</dbReference>
<dbReference type="Gene3D" id="1.10.510.10">
    <property type="entry name" value="Transferase(Phosphotransferase) domain 1"/>
    <property type="match status" value="1"/>
</dbReference>
<feature type="compositionally biased region" description="Basic and acidic residues" evidence="5">
    <location>
        <begin position="42"/>
        <end position="55"/>
    </location>
</feature>
<evidence type="ECO:0000256" key="3">
    <source>
        <dbReference type="ARBA" id="ARBA00023136"/>
    </source>
</evidence>
<evidence type="ECO:0000256" key="5">
    <source>
        <dbReference type="SAM" id="MobiDB-lite"/>
    </source>
</evidence>
<feature type="compositionally biased region" description="Polar residues" evidence="5">
    <location>
        <begin position="28"/>
        <end position="41"/>
    </location>
</feature>
<name>A0A8X8ZGY1_SALSN</name>
<proteinExistence type="predicted"/>
<evidence type="ECO:0000313" key="7">
    <source>
        <dbReference type="EMBL" id="KAG6404697.1"/>
    </source>
</evidence>
<dbReference type="Pfam" id="PF00069">
    <property type="entry name" value="Pkinase"/>
    <property type="match status" value="1"/>
</dbReference>
<evidence type="ECO:0000259" key="6">
    <source>
        <dbReference type="PROSITE" id="PS50011"/>
    </source>
</evidence>
<dbReference type="PROSITE" id="PS50011">
    <property type="entry name" value="PROTEIN_KINASE_DOM"/>
    <property type="match status" value="1"/>
</dbReference>
<keyword evidence="3" id="KW-0472">Membrane</keyword>
<dbReference type="Proteomes" id="UP000298416">
    <property type="component" value="Unassembled WGS sequence"/>
</dbReference>
<keyword evidence="2" id="KW-0808">Transferase</keyword>
<dbReference type="Gene3D" id="3.30.200.20">
    <property type="entry name" value="Phosphorylase Kinase, domain 1"/>
    <property type="match status" value="1"/>
</dbReference>
<protein>
    <recommendedName>
        <fullName evidence="6">Protein kinase domain-containing protein</fullName>
    </recommendedName>
</protein>
<keyword evidence="2" id="KW-0418">Kinase</keyword>
<keyword evidence="4" id="KW-0449">Lipoprotein</keyword>
<organism evidence="7">
    <name type="scientific">Salvia splendens</name>
    <name type="common">Scarlet sage</name>
    <dbReference type="NCBI Taxonomy" id="180675"/>
    <lineage>
        <taxon>Eukaryota</taxon>
        <taxon>Viridiplantae</taxon>
        <taxon>Streptophyta</taxon>
        <taxon>Embryophyta</taxon>
        <taxon>Tracheophyta</taxon>
        <taxon>Spermatophyta</taxon>
        <taxon>Magnoliopsida</taxon>
        <taxon>eudicotyledons</taxon>
        <taxon>Gunneridae</taxon>
        <taxon>Pentapetalae</taxon>
        <taxon>asterids</taxon>
        <taxon>lamiids</taxon>
        <taxon>Lamiales</taxon>
        <taxon>Lamiaceae</taxon>
        <taxon>Nepetoideae</taxon>
        <taxon>Mentheae</taxon>
        <taxon>Salviinae</taxon>
        <taxon>Salvia</taxon>
        <taxon>Salvia subgen. Calosphace</taxon>
        <taxon>core Calosphace</taxon>
    </lineage>
</organism>
<dbReference type="SUPFAM" id="SSF56112">
    <property type="entry name" value="Protein kinase-like (PK-like)"/>
    <property type="match status" value="1"/>
</dbReference>
<evidence type="ECO:0000313" key="8">
    <source>
        <dbReference type="Proteomes" id="UP000298416"/>
    </source>
</evidence>